<dbReference type="PANTHER" id="PTHR46825">
    <property type="entry name" value="D-ALANYL-D-ALANINE-CARBOXYPEPTIDASE/ENDOPEPTIDASE AMPH"/>
    <property type="match status" value="1"/>
</dbReference>
<sequence length="124" mass="14079">MKKTFLYFIAAFLCINAPIYAQENTKKQKVQIISENFLAENKIPGMAISISINNKLFFSEGFGYSNLKTKEKVKPNLTKFRIASISKTLTAVALAKLVDDKKIDFDASLYTYLPNYPKKNMILP</sequence>
<evidence type="ECO:0000313" key="4">
    <source>
        <dbReference type="Proteomes" id="UP001151478"/>
    </source>
</evidence>
<reference evidence="3" key="1">
    <citation type="submission" date="2023-02" db="EMBL/GenBank/DDBJ databases">
        <title>Polaribacter ponticola sp. nov., isolated from seawater.</title>
        <authorList>
            <person name="Baek J.H."/>
            <person name="Kim J.M."/>
            <person name="Choi D.G."/>
            <person name="Jeon C.O."/>
        </authorList>
    </citation>
    <scope>NUCLEOTIDE SEQUENCE</scope>
    <source>
        <strain evidence="3">MSW5</strain>
    </source>
</reference>
<dbReference type="EMBL" id="JAOSLC020000002">
    <property type="protein sequence ID" value="MDD7913010.1"/>
    <property type="molecule type" value="Genomic_DNA"/>
</dbReference>
<feature type="chain" id="PRO_5046351024" evidence="1">
    <location>
        <begin position="22"/>
        <end position="124"/>
    </location>
</feature>
<keyword evidence="1" id="KW-0732">Signal</keyword>
<dbReference type="Gene3D" id="3.40.710.10">
    <property type="entry name" value="DD-peptidase/beta-lactamase superfamily"/>
    <property type="match status" value="1"/>
</dbReference>
<name>A0ABT5S4H0_9FLAO</name>
<dbReference type="GO" id="GO:0016787">
    <property type="term" value="F:hydrolase activity"/>
    <property type="evidence" value="ECO:0007669"/>
    <property type="project" value="UniProtKB-KW"/>
</dbReference>
<dbReference type="InterPro" id="IPR050491">
    <property type="entry name" value="AmpC-like"/>
</dbReference>
<keyword evidence="3" id="KW-0378">Hydrolase</keyword>
<dbReference type="Pfam" id="PF00144">
    <property type="entry name" value="Beta-lactamase"/>
    <property type="match status" value="1"/>
</dbReference>
<proteinExistence type="predicted"/>
<dbReference type="SUPFAM" id="SSF56601">
    <property type="entry name" value="beta-lactamase/transpeptidase-like"/>
    <property type="match status" value="1"/>
</dbReference>
<comment type="caution">
    <text evidence="3">The sequence shown here is derived from an EMBL/GenBank/DDBJ whole genome shotgun (WGS) entry which is preliminary data.</text>
</comment>
<organism evidence="3 4">
    <name type="scientific">Polaribacter ponticola</name>
    <dbReference type="NCBI Taxonomy" id="2978475"/>
    <lineage>
        <taxon>Bacteria</taxon>
        <taxon>Pseudomonadati</taxon>
        <taxon>Bacteroidota</taxon>
        <taxon>Flavobacteriia</taxon>
        <taxon>Flavobacteriales</taxon>
        <taxon>Flavobacteriaceae</taxon>
    </lineage>
</organism>
<dbReference type="RefSeq" id="WP_265724267.1">
    <property type="nucleotide sequence ID" value="NZ_JAOSLC020000002.1"/>
</dbReference>
<accession>A0ABT5S4H0</accession>
<gene>
    <name evidence="3" type="ORF">N5A56_000530</name>
</gene>
<dbReference type="InterPro" id="IPR012338">
    <property type="entry name" value="Beta-lactam/transpept-like"/>
</dbReference>
<evidence type="ECO:0000313" key="3">
    <source>
        <dbReference type="EMBL" id="MDD7913010.1"/>
    </source>
</evidence>
<feature type="signal peptide" evidence="1">
    <location>
        <begin position="1"/>
        <end position="21"/>
    </location>
</feature>
<evidence type="ECO:0000259" key="2">
    <source>
        <dbReference type="Pfam" id="PF00144"/>
    </source>
</evidence>
<feature type="domain" description="Beta-lactamase-related" evidence="2">
    <location>
        <begin position="35"/>
        <end position="118"/>
    </location>
</feature>
<dbReference type="InterPro" id="IPR001466">
    <property type="entry name" value="Beta-lactam-related"/>
</dbReference>
<evidence type="ECO:0000256" key="1">
    <source>
        <dbReference type="SAM" id="SignalP"/>
    </source>
</evidence>
<keyword evidence="4" id="KW-1185">Reference proteome</keyword>
<protein>
    <submittedName>
        <fullName evidence="3">Serine hydrolase</fullName>
    </submittedName>
</protein>
<dbReference type="Proteomes" id="UP001151478">
    <property type="component" value="Unassembled WGS sequence"/>
</dbReference>
<dbReference type="PANTHER" id="PTHR46825:SF9">
    <property type="entry name" value="BETA-LACTAMASE-RELATED DOMAIN-CONTAINING PROTEIN"/>
    <property type="match status" value="1"/>
</dbReference>